<dbReference type="CDD" id="cd16270">
    <property type="entry name" value="Apc5_N"/>
    <property type="match status" value="1"/>
</dbReference>
<feature type="domain" description="Anaphase-promoting complex subunit 5" evidence="18">
    <location>
        <begin position="575"/>
        <end position="630"/>
    </location>
</feature>
<gene>
    <name evidence="21" type="primary">LOC101858597</name>
</gene>
<keyword evidence="12" id="KW-0802">TPR repeat</keyword>
<evidence type="ECO:0000256" key="16">
    <source>
        <dbReference type="ARBA" id="ARBA00031069"/>
    </source>
</evidence>
<reference evidence="21" key="1">
    <citation type="submission" date="2025-08" db="UniProtKB">
        <authorList>
            <consortium name="RefSeq"/>
        </authorList>
    </citation>
    <scope>IDENTIFICATION</scope>
</reference>
<evidence type="ECO:0000259" key="19">
    <source>
        <dbReference type="Pfam" id="PF21371"/>
    </source>
</evidence>
<dbReference type="InterPro" id="IPR037679">
    <property type="entry name" value="Apc5"/>
</dbReference>
<dbReference type="PANTHER" id="PTHR12830:SF9">
    <property type="entry name" value="ANAPHASE-PROMOTING COMPLEX SUBUNIT 5"/>
    <property type="match status" value="1"/>
</dbReference>
<evidence type="ECO:0000256" key="17">
    <source>
        <dbReference type="ARBA" id="ARBA00045696"/>
    </source>
</evidence>
<dbReference type="Gene3D" id="1.25.40.10">
    <property type="entry name" value="Tetratricopeptide repeat domain"/>
    <property type="match status" value="1"/>
</dbReference>
<evidence type="ECO:0000313" key="21">
    <source>
        <dbReference type="RefSeq" id="XP_005090954.2"/>
    </source>
</evidence>
<evidence type="ECO:0000256" key="8">
    <source>
        <dbReference type="ARBA" id="ARBA00022618"/>
    </source>
</evidence>
<keyword evidence="14" id="KW-0539">Nucleus</keyword>
<evidence type="ECO:0000256" key="9">
    <source>
        <dbReference type="ARBA" id="ARBA00022737"/>
    </source>
</evidence>
<dbReference type="Pfam" id="PF12862">
    <property type="entry name" value="ANAPC5"/>
    <property type="match status" value="2"/>
</dbReference>
<keyword evidence="8" id="KW-0132">Cell division</keyword>
<proteinExistence type="inferred from homology"/>
<evidence type="ECO:0000256" key="15">
    <source>
        <dbReference type="ARBA" id="ARBA00023306"/>
    </source>
</evidence>
<accession>A0ABM0JD46</accession>
<keyword evidence="7" id="KW-0597">Phosphoprotein</keyword>
<comment type="function">
    <text evidence="17">Component of the anaphase promoting complex/cyclosome (APC/C), a cell cycle-regulated E3 ubiquitin ligase that controls progression through mitosis and the G1 phase of the cell cycle. The APC/C complex acts by mediating ubiquitination and subsequent degradation of target proteins: it mainly mediates the formation of 'Lys-11'-linked polyubiquitin chains and, to a lower extent, the formation of 'Lys-48'- and 'Lys-63'-linked polyubiquitin chains. The APC/C complex catalyzes assembly of branched 'Lys-11'-/'Lys-48'-linked branched ubiquitin chains on target proteins.</text>
</comment>
<evidence type="ECO:0000256" key="3">
    <source>
        <dbReference type="ARBA" id="ARBA00004906"/>
    </source>
</evidence>
<dbReference type="PANTHER" id="PTHR12830">
    <property type="entry name" value="ANAPHASE-PROMOTING COMPLEX SUBUNIT 5"/>
    <property type="match status" value="1"/>
</dbReference>
<dbReference type="GeneID" id="101858597"/>
<evidence type="ECO:0000256" key="11">
    <source>
        <dbReference type="ARBA" id="ARBA00022786"/>
    </source>
</evidence>
<dbReference type="RefSeq" id="XP_005090954.2">
    <property type="nucleotide sequence ID" value="XM_005090897.3"/>
</dbReference>
<evidence type="ECO:0000256" key="1">
    <source>
        <dbReference type="ARBA" id="ARBA00004123"/>
    </source>
</evidence>
<comment type="similarity">
    <text evidence="4">Belongs to the APC5 family.</text>
</comment>
<name>A0ABM0JD46_APLCA</name>
<organism evidence="20 21">
    <name type="scientific">Aplysia californica</name>
    <name type="common">California sea hare</name>
    <dbReference type="NCBI Taxonomy" id="6500"/>
    <lineage>
        <taxon>Eukaryota</taxon>
        <taxon>Metazoa</taxon>
        <taxon>Spiralia</taxon>
        <taxon>Lophotrochozoa</taxon>
        <taxon>Mollusca</taxon>
        <taxon>Gastropoda</taxon>
        <taxon>Heterobranchia</taxon>
        <taxon>Euthyneura</taxon>
        <taxon>Tectipleura</taxon>
        <taxon>Aplysiida</taxon>
        <taxon>Aplysioidea</taxon>
        <taxon>Aplysiidae</taxon>
        <taxon>Aplysia</taxon>
    </lineage>
</organism>
<evidence type="ECO:0000259" key="18">
    <source>
        <dbReference type="Pfam" id="PF12862"/>
    </source>
</evidence>
<evidence type="ECO:0000256" key="4">
    <source>
        <dbReference type="ARBA" id="ARBA00007450"/>
    </source>
</evidence>
<evidence type="ECO:0000256" key="2">
    <source>
        <dbReference type="ARBA" id="ARBA00004186"/>
    </source>
</evidence>
<evidence type="ECO:0000256" key="6">
    <source>
        <dbReference type="ARBA" id="ARBA00022490"/>
    </source>
</evidence>
<dbReference type="InterPro" id="IPR026000">
    <property type="entry name" value="Apc5_dom"/>
</dbReference>
<dbReference type="Pfam" id="PF21371">
    <property type="entry name" value="Apc5_N"/>
    <property type="match status" value="1"/>
</dbReference>
<keyword evidence="13" id="KW-0206">Cytoskeleton</keyword>
<keyword evidence="15" id="KW-0131">Cell cycle</keyword>
<keyword evidence="11" id="KW-0833">Ubl conjugation pathway</keyword>
<protein>
    <recommendedName>
        <fullName evidence="5">Anaphase-promoting complex subunit 5</fullName>
    </recommendedName>
    <alternativeName>
        <fullName evidence="16">Cyclosome subunit 5</fullName>
    </alternativeName>
</protein>
<comment type="subcellular location">
    <subcellularLocation>
        <location evidence="2">Cytoplasm</location>
        <location evidence="2">Cytoskeleton</location>
        <location evidence="2">Spindle</location>
    </subcellularLocation>
    <subcellularLocation>
        <location evidence="1">Nucleus</location>
    </subcellularLocation>
</comment>
<keyword evidence="6" id="KW-0963">Cytoplasm</keyword>
<evidence type="ECO:0000256" key="12">
    <source>
        <dbReference type="ARBA" id="ARBA00022803"/>
    </source>
</evidence>
<evidence type="ECO:0000256" key="10">
    <source>
        <dbReference type="ARBA" id="ARBA00022776"/>
    </source>
</evidence>
<dbReference type="InterPro" id="IPR048968">
    <property type="entry name" value="Apc5_N"/>
</dbReference>
<evidence type="ECO:0000313" key="20">
    <source>
        <dbReference type="Proteomes" id="UP000694888"/>
    </source>
</evidence>
<evidence type="ECO:0000256" key="7">
    <source>
        <dbReference type="ARBA" id="ARBA00022553"/>
    </source>
</evidence>
<evidence type="ECO:0000256" key="14">
    <source>
        <dbReference type="ARBA" id="ARBA00023242"/>
    </source>
</evidence>
<dbReference type="SUPFAM" id="SSF48452">
    <property type="entry name" value="TPR-like"/>
    <property type="match status" value="2"/>
</dbReference>
<evidence type="ECO:0000256" key="13">
    <source>
        <dbReference type="ARBA" id="ARBA00023212"/>
    </source>
</evidence>
<keyword evidence="9" id="KW-0677">Repeat</keyword>
<sequence>MSYEVSDLFIFDSGTRLQSSERVTPHKLSIMALVYEYIHLMRVSPCDDSFDEENMLTDDDKRVFMVTLLSLLQGPDMDLKTLRSHIDHVLKPALLNALYALLRAVSTQGVKPINDFFESNSKLLSSTADEPEVIKRESIMGLYIRRMELAYNEMSFTQLVDTYKKIQRYYEAGFPEKLEETDSDESVTKRANRHLGLSEQALNISQLNERSILETLSGQSFFSRKQAEYFIANQALMLSHNELKGLPPDQLQQKISSILSANPDMAEGHFLSYMNSLRLREYCTALHNLYHYFDRKACTPNDGNPNKKKGNGDEVAMRYAALNLASLQFRFGNKEESKAALKDAIRMAQESNDQVCLQHALVWLNLLDDNEKPVLQMERSIRKTIDLSLPNLTVLGLNSMSKQLGMNAESPARVIYYFTQSNLINCMHSNYSMMSSGFTQRAAMWGFYGNRELSNLDSQVVLHLNTSINGVYYSGQSVCIAMCNIAQLHADAGQYSAANEILNAAKLRFPVNTEHAFLWQSCQQRIMFTRAVLSGRLGEAEQVLMNLRAVDEPESKIRQGVLLREKGQVAEAFACLDALLTQCDKTGSGYTADYRCRVLLELSSLYIATGNHTSAIPHISDCTAHARLHHLQLYEALASAYLAFVQLNMQLPDQAVRLIETHLLRILTNAPVYEKARVLYVYARCKVAAADKLKLEADKKSEQVSALDILSTASSLFHNVEAHRYEKDTLYYQAVLHHMMGDRQGRNRCAHGFNVLDKLYPTLSPLTVNII</sequence>
<dbReference type="InterPro" id="IPR011990">
    <property type="entry name" value="TPR-like_helical_dom_sf"/>
</dbReference>
<keyword evidence="20" id="KW-1185">Reference proteome</keyword>
<comment type="pathway">
    <text evidence="3">Protein modification; protein ubiquitination.</text>
</comment>
<keyword evidence="10" id="KW-0498">Mitosis</keyword>
<feature type="domain" description="Anaphase-promoting complex subunit 5 N-terminal" evidence="19">
    <location>
        <begin position="61"/>
        <end position="172"/>
    </location>
</feature>
<dbReference type="Proteomes" id="UP000694888">
    <property type="component" value="Unplaced"/>
</dbReference>
<feature type="domain" description="Anaphase-promoting complex subunit 5" evidence="18">
    <location>
        <begin position="269"/>
        <end position="370"/>
    </location>
</feature>
<evidence type="ECO:0000256" key="5">
    <source>
        <dbReference type="ARBA" id="ARBA00016066"/>
    </source>
</evidence>